<dbReference type="SUPFAM" id="SSF159245">
    <property type="entry name" value="AttH-like"/>
    <property type="match status" value="1"/>
</dbReference>
<organism evidence="2">
    <name type="scientific">Rhodococcus hoagii (strain 103S)</name>
    <name type="common">Rhodococcus equi</name>
    <dbReference type="NCBI Taxonomy" id="685727"/>
    <lineage>
        <taxon>Bacteria</taxon>
        <taxon>Bacillati</taxon>
        <taxon>Actinomycetota</taxon>
        <taxon>Actinomycetes</taxon>
        <taxon>Mycobacteriales</taxon>
        <taxon>Nocardiaceae</taxon>
        <taxon>Prescottella</taxon>
    </lineage>
</organism>
<gene>
    <name evidence="2" type="ordered locus">REQ_45620</name>
</gene>
<protein>
    <submittedName>
        <fullName evidence="2">Uncharacterized protein</fullName>
    </submittedName>
</protein>
<evidence type="ECO:0000313" key="3">
    <source>
        <dbReference type="Proteomes" id="UP000006892"/>
    </source>
</evidence>
<proteinExistence type="predicted"/>
<reference evidence="2" key="1">
    <citation type="journal article" date="2010" name="PLoS Genet.">
        <title>The genome of a pathogenic rhodococcus: cooptive virulence underpinned by key gene acquisitions.</title>
        <authorList>
            <person name="Letek M."/>
            <person name="Gonzalez P."/>
            <person name="Macarthur I."/>
            <person name="Rodriguez H."/>
            <person name="Freeman T.C."/>
            <person name="Valero-Rello A."/>
            <person name="Blanco M."/>
            <person name="Buckley T."/>
            <person name="Cherevach I."/>
            <person name="Fahey R."/>
            <person name="Hapeshi A."/>
            <person name="Holdstock J."/>
            <person name="Leadon D."/>
            <person name="Navas J."/>
            <person name="Ocampo A."/>
            <person name="Quail M.A."/>
            <person name="Sanders M."/>
            <person name="Scortti M.M."/>
            <person name="Prescott J.F."/>
            <person name="Fogarty U."/>
            <person name="Meijer W.G."/>
            <person name="Parkhill J."/>
            <person name="Bentley S.D."/>
            <person name="Vazquez-Boland J.A."/>
        </authorList>
    </citation>
    <scope>NUCLEOTIDE SEQUENCE [LARGE SCALE GENOMIC DNA]</scope>
    <source>
        <strain evidence="2 3">103S</strain>
    </source>
</reference>
<evidence type="ECO:0000256" key="1">
    <source>
        <dbReference type="SAM" id="MobiDB-lite"/>
    </source>
</evidence>
<dbReference type="EMBL" id="FN563149">
    <property type="protein sequence ID" value="CBH50518.1"/>
    <property type="molecule type" value="Genomic_DNA"/>
</dbReference>
<sequence>MMLSPMDDYPVHQVAEPIRHVGTSDRNFYDRYYFNCHPGLDYDGEPLFLIIGLGQYPNLGVTDGFAVLRRGNDHIVARASKALGSDRMDVSVGPLRIEVLEGLHRLRVVLEPTPEAPDLSFDLVFESDVPAALEARHFHRQLERVTFDTQRFVQTGRWSGTLTVDGETHPVTPDTWRGNRDRSWGVRPVGEAEPPGRRADPAIAGEQNFFWIYAIMQFDEFSIVAIMQEDRQGRRIVQDATRVWTDRSREPEWLGRPEHDLTFVPGGREVATGTLTFHRPEGYGKPDRILTVACEPVLPHYLGVGTGYGLEQDWRHGMWQGELVVQGVREKVADIEAWKKMFCPVDNLARFTLVEDGESVVGSGLFEVAVIGPCDRYGFTGMADVAN</sequence>
<dbReference type="Proteomes" id="UP001154400">
    <property type="component" value="Chromosome"/>
</dbReference>
<dbReference type="AlphaFoldDB" id="A0A3S5YD73"/>
<dbReference type="KEGG" id="req:REQ_45620"/>
<evidence type="ECO:0000313" key="2">
    <source>
        <dbReference type="EMBL" id="CBH50518.1"/>
    </source>
</evidence>
<name>A0A3S5YD73_RHOH1</name>
<feature type="region of interest" description="Disordered" evidence="1">
    <location>
        <begin position="164"/>
        <end position="200"/>
    </location>
</feature>
<accession>A0A3S5YD73</accession>